<dbReference type="EMBL" id="KL142469">
    <property type="protein sequence ID" value="KDR65239.1"/>
    <property type="molecule type" value="Genomic_DNA"/>
</dbReference>
<feature type="compositionally biased region" description="Polar residues" evidence="1">
    <location>
        <begin position="204"/>
        <end position="225"/>
    </location>
</feature>
<evidence type="ECO:0000256" key="1">
    <source>
        <dbReference type="SAM" id="MobiDB-lite"/>
    </source>
</evidence>
<organism evidence="2 3">
    <name type="scientific">Galerina marginata (strain CBS 339.88)</name>
    <dbReference type="NCBI Taxonomy" id="685588"/>
    <lineage>
        <taxon>Eukaryota</taxon>
        <taxon>Fungi</taxon>
        <taxon>Dikarya</taxon>
        <taxon>Basidiomycota</taxon>
        <taxon>Agaricomycotina</taxon>
        <taxon>Agaricomycetes</taxon>
        <taxon>Agaricomycetidae</taxon>
        <taxon>Agaricales</taxon>
        <taxon>Agaricineae</taxon>
        <taxon>Strophariaceae</taxon>
        <taxon>Galerina</taxon>
    </lineage>
</organism>
<accession>A0A067SBU2</accession>
<proteinExistence type="predicted"/>
<feature type="region of interest" description="Disordered" evidence="1">
    <location>
        <begin position="171"/>
        <end position="275"/>
    </location>
</feature>
<protein>
    <submittedName>
        <fullName evidence="2">Uncharacterized protein</fullName>
    </submittedName>
</protein>
<name>A0A067SBU2_GALM3</name>
<reference evidence="3" key="1">
    <citation type="journal article" date="2014" name="Proc. Natl. Acad. Sci. U.S.A.">
        <title>Extensive sampling of basidiomycete genomes demonstrates inadequacy of the white-rot/brown-rot paradigm for wood decay fungi.</title>
        <authorList>
            <person name="Riley R."/>
            <person name="Salamov A.A."/>
            <person name="Brown D.W."/>
            <person name="Nagy L.G."/>
            <person name="Floudas D."/>
            <person name="Held B.W."/>
            <person name="Levasseur A."/>
            <person name="Lombard V."/>
            <person name="Morin E."/>
            <person name="Otillar R."/>
            <person name="Lindquist E.A."/>
            <person name="Sun H."/>
            <person name="LaButti K.M."/>
            <person name="Schmutz J."/>
            <person name="Jabbour D."/>
            <person name="Luo H."/>
            <person name="Baker S.E."/>
            <person name="Pisabarro A.G."/>
            <person name="Walton J.D."/>
            <person name="Blanchette R.A."/>
            <person name="Henrissat B."/>
            <person name="Martin F."/>
            <person name="Cullen D."/>
            <person name="Hibbett D.S."/>
            <person name="Grigoriev I.V."/>
        </authorList>
    </citation>
    <scope>NUCLEOTIDE SEQUENCE [LARGE SCALE GENOMIC DNA]</scope>
    <source>
        <strain evidence="3">CBS 339.88</strain>
    </source>
</reference>
<evidence type="ECO:0000313" key="2">
    <source>
        <dbReference type="EMBL" id="KDR65239.1"/>
    </source>
</evidence>
<gene>
    <name evidence="2" type="ORF">GALMADRAFT_148852</name>
</gene>
<dbReference type="HOGENOM" id="CLU_763008_0_0_1"/>
<dbReference type="Proteomes" id="UP000027222">
    <property type="component" value="Unassembled WGS sequence"/>
</dbReference>
<dbReference type="AlphaFoldDB" id="A0A067SBU2"/>
<feature type="compositionally biased region" description="Basic and acidic residues" evidence="1">
    <location>
        <begin position="187"/>
        <end position="198"/>
    </location>
</feature>
<evidence type="ECO:0000313" key="3">
    <source>
        <dbReference type="Proteomes" id="UP000027222"/>
    </source>
</evidence>
<keyword evidence="3" id="KW-1185">Reference proteome</keyword>
<sequence>MSDAPKPAQSRASSRARSLTRLQNIELGLAGLPASTPLDTGSLGPDPSVISVGSANTVTPVVFDSLTSVALPVLNSSAPPAFPPGLDRPAVPATPIGPELLTEVPTSASSAELTMSVEQSTAVSLDTSVPATGIPVDDSVASSARLAPLIEVDEPGQTGNELNDLNSILTQTLPTHHPDPPATRSTVRPDAEGSVETRDEVEDSNSMLSHSLNTHHSEPPTTHSAVPTPAEGSVSPVDVDMAEFDSDPGSPLNRRMNRKAKRFSESTVATSDPPALADPLVKDAYETLQRLLHNSNPGLAATLNSAFQSNDLTGTLPSDKFRIGPPTKKSKKVVRDSQSFRSLVLLYDSNNVHRVHQASLEAT</sequence>